<sequence>MEWMMGDSFGTALLVVLGVLVALGLALAVAALVVVRRYDLPLRGTVATLASLAYVVSPVDAVPEIPLGPIGLVDDLMVIIAAVVYVRGLIAARRDLGQAGLDHSGHAPRDLPRQPPPRLPRGRRGIRR</sequence>
<evidence type="ECO:0000256" key="5">
    <source>
        <dbReference type="SAM" id="MobiDB-lite"/>
    </source>
</evidence>
<keyword evidence="4 6" id="KW-0472">Membrane</keyword>
<evidence type="ECO:0000313" key="9">
    <source>
        <dbReference type="Proteomes" id="UP000000657"/>
    </source>
</evidence>
<evidence type="ECO:0000259" key="7">
    <source>
        <dbReference type="Pfam" id="PF06803"/>
    </source>
</evidence>
<keyword evidence="3 6" id="KW-1133">Transmembrane helix</keyword>
<reference evidence="8 9" key="1">
    <citation type="journal article" date="2007" name="Genome Res.">
        <title>Genome characteristics of facultatively symbiotic Frankia sp. strains reflect host range and host plant biogeography.</title>
        <authorList>
            <person name="Normand P."/>
            <person name="Lapierre P."/>
            <person name="Tisa L.S."/>
            <person name="Gogarten J.P."/>
            <person name="Alloisio N."/>
            <person name="Bagnarol E."/>
            <person name="Bassi C.A."/>
            <person name="Berry A.M."/>
            <person name="Bickhart D.M."/>
            <person name="Choisne N."/>
            <person name="Couloux A."/>
            <person name="Cournoyer B."/>
            <person name="Cruveiller S."/>
            <person name="Daubin V."/>
            <person name="Demange N."/>
            <person name="Francino M.P."/>
            <person name="Goltsman E."/>
            <person name="Huang Y."/>
            <person name="Kopp O.R."/>
            <person name="Labarre L."/>
            <person name="Lapidus A."/>
            <person name="Lavire C."/>
            <person name="Marechal J."/>
            <person name="Martinez M."/>
            <person name="Mastronunzio J.E."/>
            <person name="Mullin B.C."/>
            <person name="Niemann J."/>
            <person name="Pujic P."/>
            <person name="Rawnsley T."/>
            <person name="Rouy Z."/>
            <person name="Schenowitz C."/>
            <person name="Sellstedt A."/>
            <person name="Tavares F."/>
            <person name="Tomkins J.P."/>
            <person name="Vallenet D."/>
            <person name="Valverde C."/>
            <person name="Wall L.G."/>
            <person name="Wang Y."/>
            <person name="Medigue C."/>
            <person name="Benson D.R."/>
        </authorList>
    </citation>
    <scope>NUCLEOTIDE SEQUENCE [LARGE SCALE GENOMIC DNA]</scope>
    <source>
        <strain evidence="9">DSM 45986 / CECT 9034 / ACN14a</strain>
    </source>
</reference>
<evidence type="ECO:0000256" key="1">
    <source>
        <dbReference type="ARBA" id="ARBA00004127"/>
    </source>
</evidence>
<name>Q0RNC6_FRAAA</name>
<feature type="region of interest" description="Disordered" evidence="5">
    <location>
        <begin position="101"/>
        <end position="128"/>
    </location>
</feature>
<dbReference type="AlphaFoldDB" id="Q0RNC6"/>
<feature type="domain" description="DUF1232" evidence="7">
    <location>
        <begin position="47"/>
        <end position="80"/>
    </location>
</feature>
<feature type="transmembrane region" description="Helical" evidence="6">
    <location>
        <begin position="12"/>
        <end position="35"/>
    </location>
</feature>
<dbReference type="eggNOG" id="COG3339">
    <property type="taxonomic scope" value="Bacteria"/>
</dbReference>
<keyword evidence="9" id="KW-1185">Reference proteome</keyword>
<gene>
    <name evidence="8" type="ordered locus">FRAAL2314</name>
</gene>
<comment type="subcellular location">
    <subcellularLocation>
        <location evidence="1">Endomembrane system</location>
        <topology evidence="1">Multi-pass membrane protein</topology>
    </subcellularLocation>
</comment>
<dbReference type="GO" id="GO:0012505">
    <property type="term" value="C:endomembrane system"/>
    <property type="evidence" value="ECO:0007669"/>
    <property type="project" value="UniProtKB-SubCell"/>
</dbReference>
<dbReference type="EMBL" id="CT573213">
    <property type="protein sequence ID" value="CAJ60963.1"/>
    <property type="molecule type" value="Genomic_DNA"/>
</dbReference>
<dbReference type="HOGENOM" id="CLU_162563_0_0_11"/>
<accession>Q0RNC6</accession>
<dbReference type="STRING" id="326424.FRAAL2314"/>
<evidence type="ECO:0000256" key="4">
    <source>
        <dbReference type="ARBA" id="ARBA00023136"/>
    </source>
</evidence>
<evidence type="ECO:0000256" key="2">
    <source>
        <dbReference type="ARBA" id="ARBA00022692"/>
    </source>
</evidence>
<feature type="compositionally biased region" description="Basic and acidic residues" evidence="5">
    <location>
        <begin position="103"/>
        <end position="112"/>
    </location>
</feature>
<evidence type="ECO:0000256" key="3">
    <source>
        <dbReference type="ARBA" id="ARBA00022989"/>
    </source>
</evidence>
<organism evidence="8 9">
    <name type="scientific">Frankia alni (strain DSM 45986 / CECT 9034 / ACN14a)</name>
    <dbReference type="NCBI Taxonomy" id="326424"/>
    <lineage>
        <taxon>Bacteria</taxon>
        <taxon>Bacillati</taxon>
        <taxon>Actinomycetota</taxon>
        <taxon>Actinomycetes</taxon>
        <taxon>Frankiales</taxon>
        <taxon>Frankiaceae</taxon>
        <taxon>Frankia</taxon>
    </lineage>
</organism>
<dbReference type="KEGG" id="fal:FRAAL2314"/>
<evidence type="ECO:0000256" key="6">
    <source>
        <dbReference type="SAM" id="Phobius"/>
    </source>
</evidence>
<evidence type="ECO:0000313" key="8">
    <source>
        <dbReference type="EMBL" id="CAJ60963.1"/>
    </source>
</evidence>
<feature type="transmembrane region" description="Helical" evidence="6">
    <location>
        <begin position="65"/>
        <end position="86"/>
    </location>
</feature>
<proteinExistence type="predicted"/>
<dbReference type="Pfam" id="PF06803">
    <property type="entry name" value="DUF1232"/>
    <property type="match status" value="1"/>
</dbReference>
<keyword evidence="2 6" id="KW-0812">Transmembrane</keyword>
<protein>
    <recommendedName>
        <fullName evidence="7">DUF1232 domain-containing protein</fullName>
    </recommendedName>
</protein>
<dbReference type="Proteomes" id="UP000000657">
    <property type="component" value="Chromosome"/>
</dbReference>
<dbReference type="InterPro" id="IPR010652">
    <property type="entry name" value="DUF1232"/>
</dbReference>